<gene>
    <name evidence="3" type="ORF">PGTUg99_034740</name>
</gene>
<dbReference type="EMBL" id="VDEP01000438">
    <property type="protein sequence ID" value="KAA1083480.1"/>
    <property type="molecule type" value="Genomic_DNA"/>
</dbReference>
<dbReference type="PANTHER" id="PTHR33096">
    <property type="entry name" value="CXC2 DOMAIN-CONTAINING PROTEIN"/>
    <property type="match status" value="1"/>
</dbReference>
<dbReference type="PANTHER" id="PTHR33096:SF1">
    <property type="entry name" value="CXC1-LIKE CYSTEINE CLUSTER ASSOCIATED WITH KDZ TRANSPOSASES DOMAIN-CONTAINING PROTEIN"/>
    <property type="match status" value="1"/>
</dbReference>
<feature type="domain" description="CxC1-like cysteine cluster associated with KDZ transposases" evidence="2">
    <location>
        <begin position="179"/>
        <end position="203"/>
    </location>
</feature>
<proteinExistence type="predicted"/>
<feature type="region of interest" description="Disordered" evidence="1">
    <location>
        <begin position="38"/>
        <end position="57"/>
    </location>
</feature>
<evidence type="ECO:0000313" key="4">
    <source>
        <dbReference type="Proteomes" id="UP000325313"/>
    </source>
</evidence>
<reference evidence="3 4" key="1">
    <citation type="submission" date="2019-05" db="EMBL/GenBank/DDBJ databases">
        <title>Emergence of the Ug99 lineage of the wheat stem rust pathogen through somatic hybridization.</title>
        <authorList>
            <person name="Li F."/>
            <person name="Upadhyaya N.M."/>
            <person name="Sperschneider J."/>
            <person name="Matny O."/>
            <person name="Nguyen-Phuc H."/>
            <person name="Mago R."/>
            <person name="Raley C."/>
            <person name="Miller M.E."/>
            <person name="Silverstein K.A.T."/>
            <person name="Henningsen E."/>
            <person name="Hirsch C.D."/>
            <person name="Visser B."/>
            <person name="Pretorius Z.A."/>
            <person name="Steffenson B.J."/>
            <person name="Schwessinger B."/>
            <person name="Dodds P.N."/>
            <person name="Figueroa M."/>
        </authorList>
    </citation>
    <scope>NUCLEOTIDE SEQUENCE [LARGE SCALE GENOMIC DNA]</scope>
    <source>
        <strain evidence="3 4">Ug99</strain>
    </source>
</reference>
<evidence type="ECO:0000256" key="1">
    <source>
        <dbReference type="SAM" id="MobiDB-lite"/>
    </source>
</evidence>
<evidence type="ECO:0000313" key="3">
    <source>
        <dbReference type="EMBL" id="KAA1083480.1"/>
    </source>
</evidence>
<dbReference type="Pfam" id="PF18802">
    <property type="entry name" value="CxC1"/>
    <property type="match status" value="1"/>
</dbReference>
<dbReference type="Proteomes" id="UP000325313">
    <property type="component" value="Unassembled WGS sequence"/>
</dbReference>
<dbReference type="InterPro" id="IPR041320">
    <property type="entry name" value="CxC1"/>
</dbReference>
<organism evidence="3 4">
    <name type="scientific">Puccinia graminis f. sp. tritici</name>
    <dbReference type="NCBI Taxonomy" id="56615"/>
    <lineage>
        <taxon>Eukaryota</taxon>
        <taxon>Fungi</taxon>
        <taxon>Dikarya</taxon>
        <taxon>Basidiomycota</taxon>
        <taxon>Pucciniomycotina</taxon>
        <taxon>Pucciniomycetes</taxon>
        <taxon>Pucciniales</taxon>
        <taxon>Pucciniaceae</taxon>
        <taxon>Puccinia</taxon>
    </lineage>
</organism>
<comment type="caution">
    <text evidence="3">The sequence shown here is derived from an EMBL/GenBank/DDBJ whole genome shotgun (WGS) entry which is preliminary data.</text>
</comment>
<evidence type="ECO:0000259" key="2">
    <source>
        <dbReference type="Pfam" id="PF18802"/>
    </source>
</evidence>
<protein>
    <recommendedName>
        <fullName evidence="2">CxC1-like cysteine cluster associated with KDZ transposases domain-containing protein</fullName>
    </recommendedName>
</protein>
<name>A0A5B0N5R9_PUCGR</name>
<sequence length="323" mass="37420">MTRQVFKTPQNGDLTQRIRRQANASRLAAAAARLAGRKALRNRQTKQTADLGEQHVDQESFRQDYEATHNMEELEMINDEEGDSTNISARDEENWVTLDEGIPDEVDAAIESTYERYRQEALQFNWNFVTQKLHAVYMKQKLHTKNWSAENTYHASIDKCNCSSSKVRRRCVDMVNIDIWNHCHVGALPFTNALTEFLEPRSERLFVNVKNAIRAREMRRPFSAAVDLFRLMETKTNDLIYSVLKLEGQQILASESCPACFGPSPPNSADYPESTRNKLIICLDGNFQHRHHAKASRNYEQLRTPRVFDEISRQELRRGRSDR</sequence>
<accession>A0A5B0N5R9</accession>
<dbReference type="AlphaFoldDB" id="A0A5B0N5R9"/>